<dbReference type="AlphaFoldDB" id="A0A3A9Z2V3"/>
<proteinExistence type="predicted"/>
<evidence type="ECO:0000313" key="2">
    <source>
        <dbReference type="Proteomes" id="UP000281726"/>
    </source>
</evidence>
<dbReference type="EMBL" id="RBAK01000009">
    <property type="protein sequence ID" value="RKN42772.1"/>
    <property type="molecule type" value="Genomic_DNA"/>
</dbReference>
<organism evidence="1 2">
    <name type="scientific">Micromonospora endolithica</name>
    <dbReference type="NCBI Taxonomy" id="230091"/>
    <lineage>
        <taxon>Bacteria</taxon>
        <taxon>Bacillati</taxon>
        <taxon>Actinomycetota</taxon>
        <taxon>Actinomycetes</taxon>
        <taxon>Micromonosporales</taxon>
        <taxon>Micromonosporaceae</taxon>
        <taxon>Micromonospora</taxon>
    </lineage>
</organism>
<sequence>MQVKGTARELPAVTTGKVVIEDGDHLYGEGPAVVLVAPLPLTGSELLAALFGYDTGLTLGELLDMSDDDVRAHVAWAVSTFGLIRVQQRADECEDESAGYDAEALAFMDLCARKLTAAFGVAVPTRFGRPARRGRVLRPVAARDLVAVA</sequence>
<protein>
    <submittedName>
        <fullName evidence="1">Uncharacterized protein</fullName>
    </submittedName>
</protein>
<keyword evidence="2" id="KW-1185">Reference proteome</keyword>
<comment type="caution">
    <text evidence="1">The sequence shown here is derived from an EMBL/GenBank/DDBJ whole genome shotgun (WGS) entry which is preliminary data.</text>
</comment>
<name>A0A3A9Z2V3_9ACTN</name>
<reference evidence="1 2" key="1">
    <citation type="journal article" date="2004" name="Syst. Appl. Microbiol.">
        <title>Cryptoendolithic actinomycetes from antarctic sandstone rock samples: Micromonospora endolithica sp. nov. and two isolates related to Micromonospora coerulea Jensen 1932.</title>
        <authorList>
            <person name="Hirsch P."/>
            <person name="Mevs U."/>
            <person name="Kroppenstedt R.M."/>
            <person name="Schumann P."/>
            <person name="Stackebrandt E."/>
        </authorList>
    </citation>
    <scope>NUCLEOTIDE SEQUENCE [LARGE SCALE GENOMIC DNA]</scope>
    <source>
        <strain evidence="1 2">JCM 12677</strain>
    </source>
</reference>
<dbReference type="Proteomes" id="UP000281726">
    <property type="component" value="Unassembled WGS sequence"/>
</dbReference>
<accession>A0A3A9Z2V3</accession>
<gene>
    <name evidence="1" type="ORF">D7223_22345</name>
</gene>
<evidence type="ECO:0000313" key="1">
    <source>
        <dbReference type="EMBL" id="RKN42772.1"/>
    </source>
</evidence>